<dbReference type="CDD" id="cd00840">
    <property type="entry name" value="MPP_Mre11_N"/>
    <property type="match status" value="1"/>
</dbReference>
<organism evidence="10 11">
    <name type="scientific">Hathewaya limosa</name>
    <name type="common">Clostridium limosum</name>
    <dbReference type="NCBI Taxonomy" id="1536"/>
    <lineage>
        <taxon>Bacteria</taxon>
        <taxon>Bacillati</taxon>
        <taxon>Bacillota</taxon>
        <taxon>Clostridia</taxon>
        <taxon>Eubacteriales</taxon>
        <taxon>Clostridiaceae</taxon>
        <taxon>Hathewaya</taxon>
    </lineage>
</organism>
<comment type="function">
    <text evidence="7">SbcCD cleaves DNA hairpin structures. These structures can inhibit DNA replication and are intermediates in certain DNA recombination reactions. The complex acts as a 3'-&gt;5' double strand exonuclease that can open hairpins. It also has a 5' single-strand endonuclease activity.</text>
</comment>
<keyword evidence="4 7" id="KW-0540">Nuclease</keyword>
<dbReference type="InterPro" id="IPR026843">
    <property type="entry name" value="SbcD_C"/>
</dbReference>
<accession>A0ABU0JX97</accession>
<comment type="subunit">
    <text evidence="2 7">Heterodimer of SbcC and SbcD.</text>
</comment>
<keyword evidence="7" id="KW-0233">DNA recombination</keyword>
<protein>
    <recommendedName>
        <fullName evidence="3 7">Nuclease SbcCD subunit D</fullName>
    </recommendedName>
</protein>
<dbReference type="Pfam" id="PF00149">
    <property type="entry name" value="Metallophos"/>
    <property type="match status" value="1"/>
</dbReference>
<dbReference type="Pfam" id="PF12320">
    <property type="entry name" value="SbcD_C"/>
    <property type="match status" value="1"/>
</dbReference>
<keyword evidence="11" id="KW-1185">Reference proteome</keyword>
<comment type="caution">
    <text evidence="10">The sequence shown here is derived from an EMBL/GenBank/DDBJ whole genome shotgun (WGS) entry which is preliminary data.</text>
</comment>
<evidence type="ECO:0000256" key="3">
    <source>
        <dbReference type="ARBA" id="ARBA00013365"/>
    </source>
</evidence>
<evidence type="ECO:0000256" key="7">
    <source>
        <dbReference type="RuleBase" id="RU363069"/>
    </source>
</evidence>
<dbReference type="InterPro" id="IPR041796">
    <property type="entry name" value="Mre11_N"/>
</dbReference>
<dbReference type="SUPFAM" id="SSF56300">
    <property type="entry name" value="Metallo-dependent phosphatases"/>
    <property type="match status" value="1"/>
</dbReference>
<dbReference type="Proteomes" id="UP001224418">
    <property type="component" value="Unassembled WGS sequence"/>
</dbReference>
<reference evidence="10 11" key="1">
    <citation type="submission" date="2023-07" db="EMBL/GenBank/DDBJ databases">
        <title>Genomic Encyclopedia of Type Strains, Phase IV (KMG-IV): sequencing the most valuable type-strain genomes for metagenomic binning, comparative biology and taxonomic classification.</title>
        <authorList>
            <person name="Goeker M."/>
        </authorList>
    </citation>
    <scope>NUCLEOTIDE SEQUENCE [LARGE SCALE GENOMIC DNA]</scope>
    <source>
        <strain evidence="10 11">DSM 1400</strain>
    </source>
</reference>
<evidence type="ECO:0000256" key="4">
    <source>
        <dbReference type="ARBA" id="ARBA00022722"/>
    </source>
</evidence>
<keyword evidence="7" id="KW-0255">Endonuclease</keyword>
<dbReference type="EMBL" id="JAUSWN010000028">
    <property type="protein sequence ID" value="MDQ0480788.1"/>
    <property type="molecule type" value="Genomic_DNA"/>
</dbReference>
<gene>
    <name evidence="7" type="primary">sbcD</name>
    <name evidence="10" type="ORF">QOZ93_002538</name>
</gene>
<feature type="domain" description="Calcineurin-like phosphoesterase" evidence="8">
    <location>
        <begin position="1"/>
        <end position="239"/>
    </location>
</feature>
<evidence type="ECO:0000259" key="8">
    <source>
        <dbReference type="Pfam" id="PF00149"/>
    </source>
</evidence>
<dbReference type="PANTHER" id="PTHR30337">
    <property type="entry name" value="COMPONENT OF ATP-DEPENDENT DSDNA EXONUCLEASE"/>
    <property type="match status" value="1"/>
</dbReference>
<evidence type="ECO:0000313" key="10">
    <source>
        <dbReference type="EMBL" id="MDQ0480788.1"/>
    </source>
</evidence>
<dbReference type="InterPro" id="IPR004843">
    <property type="entry name" value="Calcineurin-like_PHP"/>
</dbReference>
<keyword evidence="5 7" id="KW-0378">Hydrolase</keyword>
<comment type="similarity">
    <text evidence="1 7">Belongs to the SbcD family.</text>
</comment>
<evidence type="ECO:0000256" key="2">
    <source>
        <dbReference type="ARBA" id="ARBA00011322"/>
    </source>
</evidence>
<evidence type="ECO:0000256" key="5">
    <source>
        <dbReference type="ARBA" id="ARBA00022801"/>
    </source>
</evidence>
<feature type="domain" description="Nuclease SbcCD subunit D C-terminal" evidence="9">
    <location>
        <begin position="291"/>
        <end position="380"/>
    </location>
</feature>
<dbReference type="RefSeq" id="WP_307356940.1">
    <property type="nucleotide sequence ID" value="NZ_BAAACJ010000040.1"/>
</dbReference>
<proteinExistence type="inferred from homology"/>
<evidence type="ECO:0000256" key="1">
    <source>
        <dbReference type="ARBA" id="ARBA00010555"/>
    </source>
</evidence>
<keyword evidence="6 7" id="KW-0269">Exonuclease</keyword>
<keyword evidence="7" id="KW-0235">DNA replication</keyword>
<dbReference type="InterPro" id="IPR029052">
    <property type="entry name" value="Metallo-depent_PP-like"/>
</dbReference>
<sequence length="403" mass="46206">MKILHTSDWHLGKYLENASRLEEQEKFLEDFKIVLDEENIDLVIIAGDIYDNSNPPAKAERLFYKTLKDITKNGQRMVLIISGNHDNPERLVAANPLAYEEGVIMLATPKSIAEVGKCGQHNIIDAGEGYIEIEIKGEKAVVLTIPYPSEKRLNEVIYEGLNDEDRAKSYVEKMKMLFSGLEDKYRRDTINIFVSHLFVIGGQESDSERGIQLGGSLAVPPVIFPRKAQYVALGHLHKPQVVNCEGDTIIRYSGSPLPYSKSEIGYSKGAYILDIHAGDIPDIKQIYFKNYKPIEVWKCNGVDEAIKKCEENKDREVWVYLEIKTDKYITEEEIKTMKEIKKDILEFRPIIINEENSEDEFESYIEKSFKDLFEDFYKKERGVEASEEVVDLFLKIALGEDEE</sequence>
<dbReference type="NCBIfam" id="TIGR00619">
    <property type="entry name" value="sbcd"/>
    <property type="match status" value="1"/>
</dbReference>
<evidence type="ECO:0000259" key="9">
    <source>
        <dbReference type="Pfam" id="PF12320"/>
    </source>
</evidence>
<dbReference type="InterPro" id="IPR004593">
    <property type="entry name" value="SbcD"/>
</dbReference>
<evidence type="ECO:0000256" key="6">
    <source>
        <dbReference type="ARBA" id="ARBA00022839"/>
    </source>
</evidence>
<dbReference type="PANTHER" id="PTHR30337:SF0">
    <property type="entry name" value="NUCLEASE SBCCD SUBUNIT D"/>
    <property type="match status" value="1"/>
</dbReference>
<name>A0ABU0JX97_HATLI</name>
<dbReference type="InterPro" id="IPR050535">
    <property type="entry name" value="DNA_Repair-Maintenance_Comp"/>
</dbReference>
<dbReference type="Gene3D" id="3.60.21.10">
    <property type="match status" value="1"/>
</dbReference>
<evidence type="ECO:0000313" key="11">
    <source>
        <dbReference type="Proteomes" id="UP001224418"/>
    </source>
</evidence>
<dbReference type="GO" id="GO:0004527">
    <property type="term" value="F:exonuclease activity"/>
    <property type="evidence" value="ECO:0007669"/>
    <property type="project" value="UniProtKB-KW"/>
</dbReference>